<dbReference type="PROSITE" id="PS51257">
    <property type="entry name" value="PROKAR_LIPOPROTEIN"/>
    <property type="match status" value="1"/>
</dbReference>
<gene>
    <name evidence="6" type="ORF">CL176_10990</name>
</gene>
<dbReference type="OrthoDB" id="9793396at2"/>
<proteinExistence type="inferred from homology"/>
<dbReference type="GO" id="GO:0046872">
    <property type="term" value="F:metal ion binding"/>
    <property type="evidence" value="ECO:0007669"/>
    <property type="project" value="InterPro"/>
</dbReference>
<keyword evidence="7" id="KW-1185">Reference proteome</keyword>
<accession>A0A347WN19</accession>
<keyword evidence="3 5" id="KW-0732">Signal</keyword>
<dbReference type="GO" id="GO:0030001">
    <property type="term" value="P:metal ion transport"/>
    <property type="evidence" value="ECO:0007669"/>
    <property type="project" value="InterPro"/>
</dbReference>
<dbReference type="SUPFAM" id="SSF53807">
    <property type="entry name" value="Helical backbone' metal receptor"/>
    <property type="match status" value="1"/>
</dbReference>
<feature type="chain" id="PRO_5039362071" evidence="5">
    <location>
        <begin position="27"/>
        <end position="439"/>
    </location>
</feature>
<evidence type="ECO:0000256" key="4">
    <source>
        <dbReference type="RuleBase" id="RU003512"/>
    </source>
</evidence>
<evidence type="ECO:0000313" key="7">
    <source>
        <dbReference type="Proteomes" id="UP000263232"/>
    </source>
</evidence>
<dbReference type="InterPro" id="IPR006128">
    <property type="entry name" value="Lipoprotein_PsaA-like"/>
</dbReference>
<dbReference type="PANTHER" id="PTHR42953:SF3">
    <property type="entry name" value="HIGH-AFFINITY ZINC UPTAKE SYSTEM PROTEIN ZNUA"/>
    <property type="match status" value="1"/>
</dbReference>
<evidence type="ECO:0000256" key="3">
    <source>
        <dbReference type="ARBA" id="ARBA00022729"/>
    </source>
</evidence>
<evidence type="ECO:0000256" key="5">
    <source>
        <dbReference type="SAM" id="SignalP"/>
    </source>
</evidence>
<organism evidence="6 7">
    <name type="scientific">Suicoccus acidiformans</name>
    <dbReference type="NCBI Taxonomy" id="2036206"/>
    <lineage>
        <taxon>Bacteria</taxon>
        <taxon>Bacillati</taxon>
        <taxon>Bacillota</taxon>
        <taxon>Bacilli</taxon>
        <taxon>Lactobacillales</taxon>
        <taxon>Aerococcaceae</taxon>
        <taxon>Suicoccus</taxon>
    </lineage>
</organism>
<dbReference type="AlphaFoldDB" id="A0A347WN19"/>
<dbReference type="RefSeq" id="WP_118991333.1">
    <property type="nucleotide sequence ID" value="NZ_CP023434.1"/>
</dbReference>
<comment type="similarity">
    <text evidence="1 4">Belongs to the bacterial solute-binding protein 9 family.</text>
</comment>
<dbReference type="Pfam" id="PF01297">
    <property type="entry name" value="ZnuA"/>
    <property type="match status" value="1"/>
</dbReference>
<evidence type="ECO:0000256" key="1">
    <source>
        <dbReference type="ARBA" id="ARBA00011028"/>
    </source>
</evidence>
<reference evidence="6 7" key="1">
    <citation type="submission" date="2017-09" db="EMBL/GenBank/DDBJ databases">
        <title>Complete genome sequence of Oxytococcus suis strain ZY16052.</title>
        <authorList>
            <person name="Li F."/>
        </authorList>
    </citation>
    <scope>NUCLEOTIDE SEQUENCE [LARGE SCALE GENOMIC DNA]</scope>
    <source>
        <strain evidence="6 7">ZY16052</strain>
    </source>
</reference>
<dbReference type="Gene3D" id="3.40.50.1980">
    <property type="entry name" value="Nitrogenase molybdenum iron protein domain"/>
    <property type="match status" value="2"/>
</dbReference>
<dbReference type="PRINTS" id="PR00690">
    <property type="entry name" value="ADHESNFAMILY"/>
</dbReference>
<dbReference type="InterPro" id="IPR050492">
    <property type="entry name" value="Bact_metal-bind_prot9"/>
</dbReference>
<protein>
    <submittedName>
        <fullName evidence="6">Zinc ABC transporter substrate-binding protein</fullName>
    </submittedName>
</protein>
<keyword evidence="2 4" id="KW-0813">Transport</keyword>
<dbReference type="EMBL" id="CP023434">
    <property type="protein sequence ID" value="AXY26476.1"/>
    <property type="molecule type" value="Genomic_DNA"/>
</dbReference>
<dbReference type="InterPro" id="IPR006129">
    <property type="entry name" value="AdhesinB"/>
</dbReference>
<feature type="signal peptide" evidence="5">
    <location>
        <begin position="1"/>
        <end position="26"/>
    </location>
</feature>
<name>A0A347WN19_9LACT</name>
<evidence type="ECO:0000256" key="2">
    <source>
        <dbReference type="ARBA" id="ARBA00022448"/>
    </source>
</evidence>
<evidence type="ECO:0000313" key="6">
    <source>
        <dbReference type="EMBL" id="AXY26476.1"/>
    </source>
</evidence>
<dbReference type="GO" id="GO:0007155">
    <property type="term" value="P:cell adhesion"/>
    <property type="evidence" value="ECO:0007669"/>
    <property type="project" value="InterPro"/>
</dbReference>
<sequence length="439" mass="49773">MAMRKKFLNRMAGFALLVAACLSLVACTFQEDAAQSSDKPIVYASFYPIYDLLADLSGDTVEVRYFMPIEKSPHEWEPTPKDMKKLSEADLLVVNGANMEKWVADVQENLPDLDILILSEKADLITYKGAAAIGDFQYLAKLSLEAGESYSLQFGHTHENLLRFAMFQSDKQDADLIEAGKTIMEDKGEVVVQHADLSIEPEQVYGVEMGHESGQINFAVPESGDWYFVCDRISEKILSYQLLDQQGEQLQAEAILEGSSSTGDQVTYDPHSWLSVTNAKRYINTIQDKLIELYPEHERTYQKNKFKLTDQLTKMEVAYRTKFKECKTNKFVSTHNAYEYLAKDFNLDQYPLQDLVSTETPSLKATRAAILYCQANNIDTIFYEYGASDKAARTLADEIKGQVQPLASMEYATNIESIEDASYLNLIQFNLENLYQSMR</sequence>
<dbReference type="PANTHER" id="PTHR42953">
    <property type="entry name" value="HIGH-AFFINITY ZINC UPTAKE SYSTEM PROTEIN ZNUA-RELATED"/>
    <property type="match status" value="1"/>
</dbReference>
<dbReference type="KEGG" id="abae:CL176_10990"/>
<dbReference type="InterPro" id="IPR006127">
    <property type="entry name" value="ZnuA-like"/>
</dbReference>
<dbReference type="Proteomes" id="UP000263232">
    <property type="component" value="Chromosome"/>
</dbReference>
<dbReference type="PRINTS" id="PR00691">
    <property type="entry name" value="ADHESINB"/>
</dbReference>